<dbReference type="CDD" id="cd14789">
    <property type="entry name" value="Tiki"/>
    <property type="match status" value="1"/>
</dbReference>
<dbReference type="InterPro" id="IPR002816">
    <property type="entry name" value="TraB/PrgY/GumN_fam"/>
</dbReference>
<dbReference type="PANTHER" id="PTHR40590">
    <property type="entry name" value="CYTOPLASMIC PROTEIN-RELATED"/>
    <property type="match status" value="1"/>
</dbReference>
<dbReference type="Pfam" id="PF01963">
    <property type="entry name" value="TraB_PrgY_gumN"/>
    <property type="match status" value="1"/>
</dbReference>
<dbReference type="InterPro" id="IPR047111">
    <property type="entry name" value="YbaP-like"/>
</dbReference>
<gene>
    <name evidence="2" type="ORF">LCGC14_0663750</name>
</gene>
<accession>A0A0F9QSW3</accession>
<sequence length="353" mass="37647">MTGPIDRFDRFATILFRLCLTLPGIILAFLIVGILTADAAEPDACNGRDLRPALRAEGKLAGVEAKAVAVPNGAGKLFRVERAGLAPSHLFGTIHLTDPRVLALPSPAENAFTASERLVIETTDVLDPVKAAAAFFAHPELINLPKGQTLADLIDSQEQAKLETALAAKGIPFQSIQTLQPWFTSMSLMLPACEAARKKGGASVLDVRLAERAIAAGKPVEGLESSEEQLRALASLSTDLQVDSLLATIDLQDRMPDVMETMLALYREGKIATIMPAIEAAVPDGGILVGAGKGYAEFEERVVTERNHRMAERMRPMLEKGGAFVATGALHLPGEDGLVALLREAGWTVTRAD</sequence>
<dbReference type="AlphaFoldDB" id="A0A0F9QSW3"/>
<organism evidence="2">
    <name type="scientific">marine sediment metagenome</name>
    <dbReference type="NCBI Taxonomy" id="412755"/>
    <lineage>
        <taxon>unclassified sequences</taxon>
        <taxon>metagenomes</taxon>
        <taxon>ecological metagenomes</taxon>
    </lineage>
</organism>
<evidence type="ECO:0000313" key="2">
    <source>
        <dbReference type="EMBL" id="KKN47345.1"/>
    </source>
</evidence>
<evidence type="ECO:0008006" key="3">
    <source>
        <dbReference type="Google" id="ProtNLM"/>
    </source>
</evidence>
<dbReference type="PANTHER" id="PTHR40590:SF1">
    <property type="entry name" value="CYTOPLASMIC PROTEIN"/>
    <property type="match status" value="1"/>
</dbReference>
<keyword evidence="1" id="KW-0812">Transmembrane</keyword>
<keyword evidence="1" id="KW-1133">Transmembrane helix</keyword>
<proteinExistence type="predicted"/>
<reference evidence="2" key="1">
    <citation type="journal article" date="2015" name="Nature">
        <title>Complex archaea that bridge the gap between prokaryotes and eukaryotes.</title>
        <authorList>
            <person name="Spang A."/>
            <person name="Saw J.H."/>
            <person name="Jorgensen S.L."/>
            <person name="Zaremba-Niedzwiedzka K."/>
            <person name="Martijn J."/>
            <person name="Lind A.E."/>
            <person name="van Eijk R."/>
            <person name="Schleper C."/>
            <person name="Guy L."/>
            <person name="Ettema T.J."/>
        </authorList>
    </citation>
    <scope>NUCLEOTIDE SEQUENCE</scope>
</reference>
<evidence type="ECO:0000256" key="1">
    <source>
        <dbReference type="SAM" id="Phobius"/>
    </source>
</evidence>
<comment type="caution">
    <text evidence="2">The sequence shown here is derived from an EMBL/GenBank/DDBJ whole genome shotgun (WGS) entry which is preliminary data.</text>
</comment>
<protein>
    <recommendedName>
        <fullName evidence="3">Polysaccharide biosynthesis protein GumN</fullName>
    </recommendedName>
</protein>
<name>A0A0F9QSW3_9ZZZZ</name>
<keyword evidence="1" id="KW-0472">Membrane</keyword>
<feature type="transmembrane region" description="Helical" evidence="1">
    <location>
        <begin position="12"/>
        <end position="35"/>
    </location>
</feature>
<dbReference type="EMBL" id="LAZR01001281">
    <property type="protein sequence ID" value="KKN47345.1"/>
    <property type="molecule type" value="Genomic_DNA"/>
</dbReference>